<dbReference type="RefSeq" id="WP_184772541.1">
    <property type="nucleotide sequence ID" value="NZ_JACHGI010000015.1"/>
</dbReference>
<keyword evidence="1" id="KW-0472">Membrane</keyword>
<reference evidence="2 3" key="1">
    <citation type="submission" date="2020-08" db="EMBL/GenBank/DDBJ databases">
        <title>Genomic Encyclopedia of Type Strains, Phase IV (KMG-IV): sequencing the most valuable type-strain genomes for metagenomic binning, comparative biology and taxonomic classification.</title>
        <authorList>
            <person name="Goeker M."/>
        </authorList>
    </citation>
    <scope>NUCLEOTIDE SEQUENCE [LARGE SCALE GENOMIC DNA]</scope>
    <source>
        <strain evidence="2 3">DSM 17454</strain>
    </source>
</reference>
<evidence type="ECO:0000313" key="3">
    <source>
        <dbReference type="Proteomes" id="UP000532373"/>
    </source>
</evidence>
<protein>
    <submittedName>
        <fullName evidence="2">Small-conductance mechanosensitive channel</fullName>
    </submittedName>
</protein>
<organism evidence="2 3">
    <name type="scientific">Aminobacter carboxidus</name>
    <dbReference type="NCBI Taxonomy" id="376165"/>
    <lineage>
        <taxon>Bacteria</taxon>
        <taxon>Pseudomonadati</taxon>
        <taxon>Pseudomonadota</taxon>
        <taxon>Alphaproteobacteria</taxon>
        <taxon>Hyphomicrobiales</taxon>
        <taxon>Phyllobacteriaceae</taxon>
        <taxon>Aminobacter</taxon>
    </lineage>
</organism>
<gene>
    <name evidence="2" type="ORF">HNQ96_005177</name>
</gene>
<keyword evidence="1" id="KW-1133">Transmembrane helix</keyword>
<dbReference type="Proteomes" id="UP000532373">
    <property type="component" value="Unassembled WGS sequence"/>
</dbReference>
<name>A0A8E1WJU7_9HYPH</name>
<comment type="caution">
    <text evidence="2">The sequence shown here is derived from an EMBL/GenBank/DDBJ whole genome shotgun (WGS) entry which is preliminary data.</text>
</comment>
<feature type="transmembrane region" description="Helical" evidence="1">
    <location>
        <begin position="64"/>
        <end position="81"/>
    </location>
</feature>
<sequence length="156" mass="16339">MSSQGVAKVPFGPTTAAAIVLSLMICTLVAYFVMAALTITLGWLPMLDDLITGTLRQSRYIRTFAAMTGAAAGGFAGVWVARVVCDFAFAAYLPRAVFYAFAVLAAAGLAKLWQAGSLAESAVILAQLVATVIAAFIWFWPERSPVTLGNGIVGSD</sequence>
<accession>A0A8E1WJU7</accession>
<dbReference type="AlphaFoldDB" id="A0A8E1WJU7"/>
<evidence type="ECO:0000256" key="1">
    <source>
        <dbReference type="SAM" id="Phobius"/>
    </source>
</evidence>
<keyword evidence="1" id="KW-0812">Transmembrane</keyword>
<feature type="transmembrane region" description="Helical" evidence="1">
    <location>
        <begin position="16"/>
        <end position="44"/>
    </location>
</feature>
<feature type="transmembrane region" description="Helical" evidence="1">
    <location>
        <begin position="122"/>
        <end position="140"/>
    </location>
</feature>
<evidence type="ECO:0000313" key="2">
    <source>
        <dbReference type="EMBL" id="MBB6469288.1"/>
    </source>
</evidence>
<dbReference type="EMBL" id="JACHGI010000015">
    <property type="protein sequence ID" value="MBB6469288.1"/>
    <property type="molecule type" value="Genomic_DNA"/>
</dbReference>
<proteinExistence type="predicted"/>
<feature type="transmembrane region" description="Helical" evidence="1">
    <location>
        <begin position="87"/>
        <end position="110"/>
    </location>
</feature>